<dbReference type="GO" id="GO:0043065">
    <property type="term" value="P:positive regulation of apoptotic process"/>
    <property type="evidence" value="ECO:0007669"/>
    <property type="project" value="TreeGrafter"/>
</dbReference>
<feature type="domain" description="TNFR-Cys" evidence="13">
    <location>
        <begin position="257"/>
        <end position="297"/>
    </location>
</feature>
<keyword evidence="4" id="KW-0677">Repeat</keyword>
<dbReference type="Gene3D" id="1.10.533.10">
    <property type="entry name" value="Death Domain, Fas"/>
    <property type="match status" value="1"/>
</dbReference>
<feature type="region of interest" description="Disordered" evidence="10">
    <location>
        <begin position="40"/>
        <end position="60"/>
    </location>
</feature>
<dbReference type="Gene3D" id="2.10.50.10">
    <property type="entry name" value="Tumor Necrosis Factor Receptor, subunit A, domain 2"/>
    <property type="match status" value="2"/>
</dbReference>
<feature type="disulfide bond" evidence="9">
    <location>
        <begin position="235"/>
        <end position="248"/>
    </location>
</feature>
<evidence type="ECO:0000256" key="2">
    <source>
        <dbReference type="ARBA" id="ARBA00022703"/>
    </source>
</evidence>
<proteinExistence type="predicted"/>
<sequence length="543" mass="60115">MKKVIAVELAHLPPFNQAAFDSSVQWGRARYARTQALFPFHLEGPPNQGAPNGGGPPSDLVHPLPLCVGGEGCGGGARGASSAPASAHSQKPSADPHNNQQREPELFAVEPLESTLSPEVDKPDDQIHLQTKLTTSSEFSYRREKRKLQHCCFNLRTLHPLKVSLVFCFLRLTAAFPRPCKDDTYPHGDICCKNCPAGQRVASHCSAAGGESVCEECQDGTFTEHDNGLKQCFQCAPCRSDQEVVRRCSHTQQSECRCRAGRFCSPDEACEVCRRCSSCAPDEETVRNCTSTTNSECKKNAPKSNPDSEKAGWIVPLVVLAAALIIAGIIFAMWRRRRAKESQSSAPDGLKAGQLFSVSSSDGRSNGERPLLVRSRSRREEEEEERRVLCESLSSSTTNSQLSLTALPAPPPANPPPPSSRPARRKSSMREEESFPVLVPNHGDVSLRKCFQFFDELDLAFHSRFFRHLDVSDNEIKSKEHLLYEDKIYALLNIWLEMKGRDASLNDLLRALLDLNQRRTAENIKDKALQCGHYTCQSLEGNN</sequence>
<evidence type="ECO:0000256" key="4">
    <source>
        <dbReference type="ARBA" id="ARBA00022737"/>
    </source>
</evidence>
<dbReference type="PROSITE" id="PS00652">
    <property type="entry name" value="TNFR_NGFR_1"/>
    <property type="match status" value="1"/>
</dbReference>
<dbReference type="AlphaFoldDB" id="A0A6P8TNZ2"/>
<feature type="region of interest" description="Disordered" evidence="10">
    <location>
        <begin position="342"/>
        <end position="435"/>
    </location>
</feature>
<feature type="disulfide bond" evidence="9">
    <location>
        <begin position="192"/>
        <end position="205"/>
    </location>
</feature>
<dbReference type="CDD" id="cd08315">
    <property type="entry name" value="Death_TRAILR_DR4_DR5"/>
    <property type="match status" value="1"/>
</dbReference>
<dbReference type="SUPFAM" id="SSF47986">
    <property type="entry name" value="DEATH domain"/>
    <property type="match status" value="1"/>
</dbReference>
<evidence type="ECO:0000259" key="13">
    <source>
        <dbReference type="PROSITE" id="PS50050"/>
    </source>
</evidence>
<feature type="disulfide bond" evidence="9">
    <location>
        <begin position="217"/>
        <end position="232"/>
    </location>
</feature>
<evidence type="ECO:0000256" key="6">
    <source>
        <dbReference type="ARBA" id="ARBA00023157"/>
    </source>
</evidence>
<feature type="disulfide bond" evidence="9">
    <location>
        <begin position="279"/>
        <end position="297"/>
    </location>
</feature>
<protein>
    <submittedName>
        <fullName evidence="15">Tumor necrosis factor receptor superfamily member 1A-like</fullName>
    </submittedName>
</protein>
<dbReference type="GO" id="GO:0036462">
    <property type="term" value="P:TRAIL-activated apoptotic signaling pathway"/>
    <property type="evidence" value="ECO:0007669"/>
    <property type="project" value="TreeGrafter"/>
</dbReference>
<keyword evidence="5 11" id="KW-0472">Membrane</keyword>
<feature type="compositionally biased region" description="Pro residues" evidence="10">
    <location>
        <begin position="408"/>
        <end position="420"/>
    </location>
</feature>
<dbReference type="OrthoDB" id="8848202at2759"/>
<dbReference type="PANTHER" id="PTHR46330:SF6">
    <property type="entry name" value="HEMATOPOIETIC DEATH RECEPTOR-RELATED"/>
    <property type="match status" value="1"/>
</dbReference>
<dbReference type="RefSeq" id="XP_034059745.1">
    <property type="nucleotide sequence ID" value="XM_034203854.1"/>
</dbReference>
<dbReference type="PROSITE" id="PS50050">
    <property type="entry name" value="TNFR_NGFR_2"/>
    <property type="match status" value="3"/>
</dbReference>
<accession>A0A6P8TNZ2</accession>
<feature type="compositionally biased region" description="Low complexity" evidence="10">
    <location>
        <begin position="79"/>
        <end position="93"/>
    </location>
</feature>
<keyword evidence="6 9" id="KW-1015">Disulfide bond</keyword>
<keyword evidence="11" id="KW-1133">Transmembrane helix</keyword>
<feature type="disulfide bond" evidence="9">
    <location>
        <begin position="258"/>
        <end position="273"/>
    </location>
</feature>
<evidence type="ECO:0000256" key="5">
    <source>
        <dbReference type="ARBA" id="ARBA00023136"/>
    </source>
</evidence>
<dbReference type="GO" id="GO:0005886">
    <property type="term" value="C:plasma membrane"/>
    <property type="evidence" value="ECO:0007669"/>
    <property type="project" value="TreeGrafter"/>
</dbReference>
<organism evidence="14 15">
    <name type="scientific">Gymnodraco acuticeps</name>
    <name type="common">Antarctic dragonfish</name>
    <dbReference type="NCBI Taxonomy" id="8218"/>
    <lineage>
        <taxon>Eukaryota</taxon>
        <taxon>Metazoa</taxon>
        <taxon>Chordata</taxon>
        <taxon>Craniata</taxon>
        <taxon>Vertebrata</taxon>
        <taxon>Euteleostomi</taxon>
        <taxon>Actinopterygii</taxon>
        <taxon>Neopterygii</taxon>
        <taxon>Teleostei</taxon>
        <taxon>Neoteleostei</taxon>
        <taxon>Acanthomorphata</taxon>
        <taxon>Eupercaria</taxon>
        <taxon>Perciformes</taxon>
        <taxon>Notothenioidei</taxon>
        <taxon>Bathydraconidae</taxon>
        <taxon>Gymnodraco</taxon>
    </lineage>
</organism>
<name>A0A6P8TNZ2_GYMAC</name>
<feature type="transmembrane region" description="Helical" evidence="11">
    <location>
        <begin position="313"/>
        <end position="334"/>
    </location>
</feature>
<dbReference type="SMART" id="SM00208">
    <property type="entry name" value="TNFR"/>
    <property type="match status" value="3"/>
</dbReference>
<dbReference type="InterPro" id="IPR011029">
    <property type="entry name" value="DEATH-like_dom_sf"/>
</dbReference>
<feature type="disulfide bond" evidence="9">
    <location>
        <begin position="238"/>
        <end position="256"/>
    </location>
</feature>
<feature type="domain" description="TNFR-Cys" evidence="13">
    <location>
        <begin position="216"/>
        <end position="256"/>
    </location>
</feature>
<dbReference type="GeneID" id="117538258"/>
<evidence type="ECO:0000256" key="1">
    <source>
        <dbReference type="ARBA" id="ARBA00004370"/>
    </source>
</evidence>
<feature type="repeat" description="TNFR-Cys" evidence="9">
    <location>
        <begin position="216"/>
        <end position="256"/>
    </location>
</feature>
<feature type="disulfide bond" evidence="9">
    <location>
        <begin position="276"/>
        <end position="289"/>
    </location>
</feature>
<feature type="repeat" description="TNFR-Cys" evidence="9">
    <location>
        <begin position="257"/>
        <end position="297"/>
    </location>
</feature>
<evidence type="ECO:0000256" key="10">
    <source>
        <dbReference type="SAM" id="MobiDB-lite"/>
    </source>
</evidence>
<dbReference type="SUPFAM" id="SSF57586">
    <property type="entry name" value="TNF receptor-like"/>
    <property type="match status" value="2"/>
</dbReference>
<evidence type="ECO:0000256" key="7">
    <source>
        <dbReference type="ARBA" id="ARBA00023170"/>
    </source>
</evidence>
<feature type="domain" description="Death" evidence="12">
    <location>
        <begin position="464"/>
        <end position="528"/>
    </location>
</feature>
<evidence type="ECO:0000313" key="15">
    <source>
        <dbReference type="RefSeq" id="XP_034059745.1"/>
    </source>
</evidence>
<evidence type="ECO:0000259" key="12">
    <source>
        <dbReference type="PROSITE" id="PS50017"/>
    </source>
</evidence>
<dbReference type="Pfam" id="PF00531">
    <property type="entry name" value="Death"/>
    <property type="match status" value="1"/>
</dbReference>
<keyword evidence="3" id="KW-0732">Signal</keyword>
<evidence type="ECO:0000256" key="8">
    <source>
        <dbReference type="ARBA" id="ARBA00023180"/>
    </source>
</evidence>
<evidence type="ECO:0000313" key="14">
    <source>
        <dbReference type="Proteomes" id="UP000515161"/>
    </source>
</evidence>
<gene>
    <name evidence="15" type="primary">LOC117538258</name>
</gene>
<dbReference type="Pfam" id="PF00020">
    <property type="entry name" value="TNFR_c6"/>
    <property type="match status" value="2"/>
</dbReference>
<dbReference type="InParanoid" id="A0A6P8TNZ2"/>
<feature type="domain" description="TNFR-Cys" evidence="13">
    <location>
        <begin position="179"/>
        <end position="214"/>
    </location>
</feature>
<evidence type="ECO:0000256" key="11">
    <source>
        <dbReference type="SAM" id="Phobius"/>
    </source>
</evidence>
<feature type="repeat" description="TNFR-Cys" evidence="9">
    <location>
        <begin position="179"/>
        <end position="214"/>
    </location>
</feature>
<feature type="region of interest" description="Disordered" evidence="10">
    <location>
        <begin position="77"/>
        <end position="101"/>
    </location>
</feature>
<keyword evidence="11" id="KW-0812">Transmembrane</keyword>
<dbReference type="InterPro" id="IPR034029">
    <property type="entry name" value="TNFRSF10A/B_death"/>
</dbReference>
<dbReference type="Proteomes" id="UP000515161">
    <property type="component" value="Unplaced"/>
</dbReference>
<comment type="caution">
    <text evidence="9">Lacks conserved residue(s) required for the propagation of feature annotation.</text>
</comment>
<evidence type="ECO:0000256" key="3">
    <source>
        <dbReference type="ARBA" id="ARBA00022729"/>
    </source>
</evidence>
<dbReference type="InterPro" id="IPR001368">
    <property type="entry name" value="TNFR/NGFR_Cys_rich_reg"/>
</dbReference>
<feature type="compositionally biased region" description="Low complexity" evidence="10">
    <location>
        <begin position="390"/>
        <end position="407"/>
    </location>
</feature>
<dbReference type="PANTHER" id="PTHR46330">
    <property type="entry name" value="TUMOR NECROSIS FACTOR RECEPTOR SUPERFAMILY MEMBER 10B"/>
    <property type="match status" value="1"/>
</dbReference>
<keyword evidence="7" id="KW-0675">Receptor</keyword>
<dbReference type="GO" id="GO:0009986">
    <property type="term" value="C:cell surface"/>
    <property type="evidence" value="ECO:0007669"/>
    <property type="project" value="TreeGrafter"/>
</dbReference>
<dbReference type="InterPro" id="IPR000488">
    <property type="entry name" value="Death_dom"/>
</dbReference>
<reference evidence="15" key="1">
    <citation type="submission" date="2025-08" db="UniProtKB">
        <authorList>
            <consortium name="RefSeq"/>
        </authorList>
    </citation>
    <scope>IDENTIFICATION</scope>
</reference>
<evidence type="ECO:0000256" key="9">
    <source>
        <dbReference type="PROSITE-ProRule" id="PRU00206"/>
    </source>
</evidence>
<keyword evidence="8" id="KW-0325">Glycoprotein</keyword>
<keyword evidence="14" id="KW-1185">Reference proteome</keyword>
<dbReference type="KEGG" id="gacu:117538258"/>
<dbReference type="InterPro" id="IPR052491">
    <property type="entry name" value="TNFRSF10"/>
</dbReference>
<dbReference type="PROSITE" id="PS50017">
    <property type="entry name" value="DEATH_DOMAIN"/>
    <property type="match status" value="1"/>
</dbReference>
<comment type="subcellular location">
    <subcellularLocation>
        <location evidence="1">Membrane</location>
    </subcellularLocation>
</comment>
<keyword evidence="2" id="KW-0053">Apoptosis</keyword>